<proteinExistence type="predicted"/>
<dbReference type="SMART" id="SM00354">
    <property type="entry name" value="HTH_LACI"/>
    <property type="match status" value="1"/>
</dbReference>
<evidence type="ECO:0000259" key="4">
    <source>
        <dbReference type="PROSITE" id="PS50932"/>
    </source>
</evidence>
<dbReference type="RefSeq" id="WP_351962826.1">
    <property type="nucleotide sequence ID" value="NZ_JBEOZM010000068.1"/>
</dbReference>
<keyword evidence="6" id="KW-1185">Reference proteome</keyword>
<dbReference type="InterPro" id="IPR000843">
    <property type="entry name" value="HTH_LacI"/>
</dbReference>
<keyword evidence="2 5" id="KW-0238">DNA-binding</keyword>
<organism evidence="5 6">
    <name type="scientific">Streptomyces sp. 900105755</name>
    <dbReference type="NCBI Taxonomy" id="3154389"/>
    <lineage>
        <taxon>Bacteria</taxon>
        <taxon>Bacillati</taxon>
        <taxon>Actinomycetota</taxon>
        <taxon>Actinomycetes</taxon>
        <taxon>Kitasatosporales</taxon>
        <taxon>Streptomycetaceae</taxon>
        <taxon>Streptomyces</taxon>
    </lineage>
</organism>
<reference evidence="5 6" key="1">
    <citation type="submission" date="2024-06" db="EMBL/GenBank/DDBJ databases">
        <title>The Natural Products Discovery Center: Release of the First 8490 Sequenced Strains for Exploring Actinobacteria Biosynthetic Diversity.</title>
        <authorList>
            <person name="Kalkreuter E."/>
            <person name="Kautsar S.A."/>
            <person name="Yang D."/>
            <person name="Bader C.D."/>
            <person name="Teijaro C.N."/>
            <person name="Fluegel L."/>
            <person name="Davis C.M."/>
            <person name="Simpson J.R."/>
            <person name="Lauterbach L."/>
            <person name="Steele A.D."/>
            <person name="Gui C."/>
            <person name="Meng S."/>
            <person name="Li G."/>
            <person name="Viehrig K."/>
            <person name="Ye F."/>
            <person name="Su P."/>
            <person name="Kiefer A.F."/>
            <person name="Nichols A."/>
            <person name="Cepeda A.J."/>
            <person name="Yan W."/>
            <person name="Fan B."/>
            <person name="Jiang Y."/>
            <person name="Adhikari A."/>
            <person name="Zheng C.-J."/>
            <person name="Schuster L."/>
            <person name="Cowan T.M."/>
            <person name="Smanski M.J."/>
            <person name="Chevrette M.G."/>
            <person name="De Carvalho L.P.S."/>
            <person name="Shen B."/>
        </authorList>
    </citation>
    <scope>NUCLEOTIDE SEQUENCE [LARGE SCALE GENOMIC DNA]</scope>
    <source>
        <strain evidence="5 6">NPDC001694</strain>
    </source>
</reference>
<dbReference type="Gene3D" id="1.10.260.40">
    <property type="entry name" value="lambda repressor-like DNA-binding domains"/>
    <property type="match status" value="1"/>
</dbReference>
<dbReference type="SUPFAM" id="SSF47413">
    <property type="entry name" value="lambda repressor-like DNA-binding domains"/>
    <property type="match status" value="1"/>
</dbReference>
<dbReference type="CDD" id="cd01392">
    <property type="entry name" value="HTH_LacI"/>
    <property type="match status" value="1"/>
</dbReference>
<dbReference type="Pfam" id="PF00356">
    <property type="entry name" value="LacI"/>
    <property type="match status" value="1"/>
</dbReference>
<evidence type="ECO:0000256" key="1">
    <source>
        <dbReference type="ARBA" id="ARBA00023015"/>
    </source>
</evidence>
<name>A0ABV1TX54_9ACTN</name>
<dbReference type="PROSITE" id="PS50932">
    <property type="entry name" value="HTH_LACI_2"/>
    <property type="match status" value="1"/>
</dbReference>
<dbReference type="Proteomes" id="UP001490365">
    <property type="component" value="Unassembled WGS sequence"/>
</dbReference>
<feature type="domain" description="HTH lacI-type" evidence="4">
    <location>
        <begin position="3"/>
        <end position="57"/>
    </location>
</feature>
<sequence>MKVGITEVAGRAGVSEATVSRVINRRQGVSRSTREAVEQAMADLGYERQTQGQLVAVVTELVS</sequence>
<dbReference type="PANTHER" id="PTHR30146:SF153">
    <property type="entry name" value="LACTOSE OPERON REPRESSOR"/>
    <property type="match status" value="1"/>
</dbReference>
<protein>
    <submittedName>
        <fullName evidence="5">LacI family DNA-binding transcriptional regulator</fullName>
    </submittedName>
</protein>
<dbReference type="EMBL" id="JBEOZM010000068">
    <property type="protein sequence ID" value="MER6274629.1"/>
    <property type="molecule type" value="Genomic_DNA"/>
</dbReference>
<gene>
    <name evidence="5" type="ORF">ABT211_46595</name>
</gene>
<keyword evidence="3" id="KW-0804">Transcription</keyword>
<dbReference type="PANTHER" id="PTHR30146">
    <property type="entry name" value="LACI-RELATED TRANSCRIPTIONAL REPRESSOR"/>
    <property type="match status" value="1"/>
</dbReference>
<evidence type="ECO:0000313" key="5">
    <source>
        <dbReference type="EMBL" id="MER6274629.1"/>
    </source>
</evidence>
<evidence type="ECO:0000313" key="6">
    <source>
        <dbReference type="Proteomes" id="UP001490365"/>
    </source>
</evidence>
<dbReference type="PROSITE" id="PS00356">
    <property type="entry name" value="HTH_LACI_1"/>
    <property type="match status" value="1"/>
</dbReference>
<comment type="caution">
    <text evidence="5">The sequence shown here is derived from an EMBL/GenBank/DDBJ whole genome shotgun (WGS) entry which is preliminary data.</text>
</comment>
<dbReference type="GO" id="GO:0003677">
    <property type="term" value="F:DNA binding"/>
    <property type="evidence" value="ECO:0007669"/>
    <property type="project" value="UniProtKB-KW"/>
</dbReference>
<evidence type="ECO:0000256" key="2">
    <source>
        <dbReference type="ARBA" id="ARBA00023125"/>
    </source>
</evidence>
<accession>A0ABV1TX54</accession>
<keyword evidence="1" id="KW-0805">Transcription regulation</keyword>
<dbReference type="InterPro" id="IPR010982">
    <property type="entry name" value="Lambda_DNA-bd_dom_sf"/>
</dbReference>
<feature type="non-terminal residue" evidence="5">
    <location>
        <position position="63"/>
    </location>
</feature>
<evidence type="ECO:0000256" key="3">
    <source>
        <dbReference type="ARBA" id="ARBA00023163"/>
    </source>
</evidence>